<reference evidence="2" key="1">
    <citation type="journal article" date="2019" name="Int. J. Syst. Evol. Microbiol.">
        <title>The Global Catalogue of Microorganisms (GCM) 10K type strain sequencing project: providing services to taxonomists for standard genome sequencing and annotation.</title>
        <authorList>
            <consortium name="The Broad Institute Genomics Platform"/>
            <consortium name="The Broad Institute Genome Sequencing Center for Infectious Disease"/>
            <person name="Wu L."/>
            <person name="Ma J."/>
        </authorList>
    </citation>
    <scope>NUCLEOTIDE SEQUENCE [LARGE SCALE GENOMIC DNA]</scope>
    <source>
        <strain evidence="2">CGMCC 4.7329</strain>
    </source>
</reference>
<dbReference type="Proteomes" id="UP000658127">
    <property type="component" value="Unassembled WGS sequence"/>
</dbReference>
<proteinExistence type="predicted"/>
<accession>A0ABQ2KHK9</accession>
<keyword evidence="2" id="KW-1185">Reference proteome</keyword>
<dbReference type="EMBL" id="BMNE01000004">
    <property type="protein sequence ID" value="GGN83738.1"/>
    <property type="molecule type" value="Genomic_DNA"/>
</dbReference>
<sequence length="68" mass="7102">MALRIRADAVPGHPSRSGFVATSRGLLAPSFPTLNIRLDRPLTGHRGAAGWLAAELRAQADAEGGPTQ</sequence>
<comment type="caution">
    <text evidence="1">The sequence shown here is derived from an EMBL/GenBank/DDBJ whole genome shotgun (WGS) entry which is preliminary data.</text>
</comment>
<organism evidence="1 2">
    <name type="scientific">Nocardia rhizosphaerihabitans</name>
    <dbReference type="NCBI Taxonomy" id="1691570"/>
    <lineage>
        <taxon>Bacteria</taxon>
        <taxon>Bacillati</taxon>
        <taxon>Actinomycetota</taxon>
        <taxon>Actinomycetes</taxon>
        <taxon>Mycobacteriales</taxon>
        <taxon>Nocardiaceae</taxon>
        <taxon>Nocardia</taxon>
    </lineage>
</organism>
<gene>
    <name evidence="1" type="ORF">GCM10011610_36300</name>
</gene>
<evidence type="ECO:0000313" key="2">
    <source>
        <dbReference type="Proteomes" id="UP000658127"/>
    </source>
</evidence>
<name>A0ABQ2KHK9_9NOCA</name>
<evidence type="ECO:0000313" key="1">
    <source>
        <dbReference type="EMBL" id="GGN83738.1"/>
    </source>
</evidence>
<protein>
    <submittedName>
        <fullName evidence="1">Uncharacterized protein</fullName>
    </submittedName>
</protein>